<dbReference type="RefSeq" id="WP_054603271.1">
    <property type="nucleotide sequence ID" value="NZ_CP011269.1"/>
</dbReference>
<gene>
    <name evidence="2" type="ORF">XA26_50030</name>
</gene>
<keyword evidence="1" id="KW-1133">Transmembrane helix</keyword>
<dbReference type="EMBL" id="CP011269">
    <property type="protein sequence ID" value="ALI28798.1"/>
    <property type="molecule type" value="Genomic_DNA"/>
</dbReference>
<accession>A0A0N9YGN0</accession>
<feature type="transmembrane region" description="Helical" evidence="1">
    <location>
        <begin position="6"/>
        <end position="23"/>
    </location>
</feature>
<name>A0A0N9YGN0_MYCFO</name>
<feature type="transmembrane region" description="Helical" evidence="1">
    <location>
        <begin position="35"/>
        <end position="58"/>
    </location>
</feature>
<dbReference type="KEGG" id="mft:XA26_50030"/>
<dbReference type="STRING" id="1766.XA26_50030"/>
<evidence type="ECO:0000256" key="1">
    <source>
        <dbReference type="SAM" id="Phobius"/>
    </source>
</evidence>
<evidence type="ECO:0000313" key="2">
    <source>
        <dbReference type="EMBL" id="ALI28798.1"/>
    </source>
</evidence>
<keyword evidence="3" id="KW-1185">Reference proteome</keyword>
<evidence type="ECO:0000313" key="3">
    <source>
        <dbReference type="Proteomes" id="UP000057134"/>
    </source>
</evidence>
<sequence length="68" mass="7419">MQLSGPAEWVFWAGAAIAIIGVGKAGEFSRFRRQYVPAAVLAAVTVPMYCAPVVLYLVCYQIGRWLKG</sequence>
<proteinExistence type="predicted"/>
<dbReference type="PATRIC" id="fig|1766.6.peg.4977"/>
<dbReference type="Proteomes" id="UP000057134">
    <property type="component" value="Chromosome"/>
</dbReference>
<reference evidence="2 3" key="1">
    <citation type="journal article" date="2015" name="MBio">
        <title>Enzymatic Degradation of Phenazines Can Generate Energy and Protect Sensitive Organisms from Toxicity.</title>
        <authorList>
            <person name="Costa K.C."/>
            <person name="Bergkessel M."/>
            <person name="Saunders S."/>
            <person name="Korlach J."/>
            <person name="Newman D.K."/>
        </authorList>
    </citation>
    <scope>NUCLEOTIDE SEQUENCE [LARGE SCALE GENOMIC DNA]</scope>
    <source>
        <strain evidence="2 3">CT6</strain>
    </source>
</reference>
<dbReference type="AlphaFoldDB" id="A0A0N9YGN0"/>
<keyword evidence="1" id="KW-0472">Membrane</keyword>
<protein>
    <submittedName>
        <fullName evidence="2">Uncharacterized protein</fullName>
    </submittedName>
</protein>
<organism evidence="2 3">
    <name type="scientific">Mycolicibacterium fortuitum</name>
    <name type="common">Mycobacterium fortuitum</name>
    <dbReference type="NCBI Taxonomy" id="1766"/>
    <lineage>
        <taxon>Bacteria</taxon>
        <taxon>Bacillati</taxon>
        <taxon>Actinomycetota</taxon>
        <taxon>Actinomycetes</taxon>
        <taxon>Mycobacteriales</taxon>
        <taxon>Mycobacteriaceae</taxon>
        <taxon>Mycolicibacterium</taxon>
    </lineage>
</organism>
<keyword evidence="1" id="KW-0812">Transmembrane</keyword>